<accession>A0AAE3EF39</accession>
<dbReference type="Proteomes" id="UP001198163">
    <property type="component" value="Unassembled WGS sequence"/>
</dbReference>
<evidence type="ECO:0000259" key="3">
    <source>
        <dbReference type="SMART" id="SM00062"/>
    </source>
</evidence>
<gene>
    <name evidence="4" type="ORF">K7J14_01610</name>
</gene>
<reference evidence="4" key="1">
    <citation type="submission" date="2021-08" db="EMBL/GenBank/DDBJ databases">
        <title>Comparative analyses of Brucepasteria parasyntrophica and Teretinema zuelzerae.</title>
        <authorList>
            <person name="Song Y."/>
            <person name="Brune A."/>
        </authorList>
    </citation>
    <scope>NUCLEOTIDE SEQUENCE</scope>
    <source>
        <strain evidence="4">DSM 1903</strain>
    </source>
</reference>
<organism evidence="4 5">
    <name type="scientific">Teretinema zuelzerae</name>
    <dbReference type="NCBI Taxonomy" id="156"/>
    <lineage>
        <taxon>Bacteria</taxon>
        <taxon>Pseudomonadati</taxon>
        <taxon>Spirochaetota</taxon>
        <taxon>Spirochaetia</taxon>
        <taxon>Spirochaetales</taxon>
        <taxon>Treponemataceae</taxon>
        <taxon>Teretinema</taxon>
    </lineage>
</organism>
<dbReference type="PANTHER" id="PTHR35936:SF35">
    <property type="entry name" value="L-CYSTINE-BINDING PROTEIN TCYJ"/>
    <property type="match status" value="1"/>
</dbReference>
<dbReference type="SMART" id="SM00062">
    <property type="entry name" value="PBPb"/>
    <property type="match status" value="1"/>
</dbReference>
<evidence type="ECO:0000256" key="2">
    <source>
        <dbReference type="SAM" id="SignalP"/>
    </source>
</evidence>
<comment type="caution">
    <text evidence="4">The sequence shown here is derived from an EMBL/GenBank/DDBJ whole genome shotgun (WGS) entry which is preliminary data.</text>
</comment>
<sequence length="280" mass="31153">MKKSLNLLCVAFLSLFVLGSLSAGGKAESASGPRKILSAHTQSYVPYGYIDENGRSEGFEIAVLRAVDELLEEYEFEFAGTSDEDLLIGIESGRYSMGTKGAWVTEERKKKFLFPENPIAASIIGITFRKADEGKIRDLRSFAEYSGKLVPISPQSAQFAVVGAYNAANPDAPIKLVPSDVFIINDAYLWVLEGRYDAFFDIKLSYQKSVVSETGAFHSLADRLSYVPYKGIPTWPLFNRNETELAAAYDRAIAVLRERGTLEELSVRYFGEDVFQYVNQ</sequence>
<evidence type="ECO:0000313" key="4">
    <source>
        <dbReference type="EMBL" id="MCD1653394.1"/>
    </source>
</evidence>
<dbReference type="AlphaFoldDB" id="A0AAE3EF39"/>
<evidence type="ECO:0000256" key="1">
    <source>
        <dbReference type="ARBA" id="ARBA00022729"/>
    </source>
</evidence>
<evidence type="ECO:0000313" key="5">
    <source>
        <dbReference type="Proteomes" id="UP001198163"/>
    </source>
</evidence>
<dbReference type="Pfam" id="PF00497">
    <property type="entry name" value="SBP_bac_3"/>
    <property type="match status" value="1"/>
</dbReference>
<dbReference type="EMBL" id="JAINWA010000001">
    <property type="protein sequence ID" value="MCD1653394.1"/>
    <property type="molecule type" value="Genomic_DNA"/>
</dbReference>
<keyword evidence="5" id="KW-1185">Reference proteome</keyword>
<proteinExistence type="predicted"/>
<dbReference type="RefSeq" id="WP_230752338.1">
    <property type="nucleotide sequence ID" value="NZ_JAINWA010000001.1"/>
</dbReference>
<feature type="domain" description="Solute-binding protein family 3/N-terminal" evidence="3">
    <location>
        <begin position="35"/>
        <end position="273"/>
    </location>
</feature>
<keyword evidence="1 2" id="KW-0732">Signal</keyword>
<feature type="chain" id="PRO_5042027236" evidence="2">
    <location>
        <begin position="23"/>
        <end position="280"/>
    </location>
</feature>
<dbReference type="PANTHER" id="PTHR35936">
    <property type="entry name" value="MEMBRANE-BOUND LYTIC MUREIN TRANSGLYCOSYLASE F"/>
    <property type="match status" value="1"/>
</dbReference>
<dbReference type="Gene3D" id="3.40.190.10">
    <property type="entry name" value="Periplasmic binding protein-like II"/>
    <property type="match status" value="2"/>
</dbReference>
<dbReference type="SUPFAM" id="SSF53850">
    <property type="entry name" value="Periplasmic binding protein-like II"/>
    <property type="match status" value="1"/>
</dbReference>
<feature type="signal peptide" evidence="2">
    <location>
        <begin position="1"/>
        <end position="22"/>
    </location>
</feature>
<name>A0AAE3EF39_9SPIR</name>
<protein>
    <submittedName>
        <fullName evidence="4">Transporter substrate-binding domain-containing protein</fullName>
    </submittedName>
</protein>
<dbReference type="InterPro" id="IPR001638">
    <property type="entry name" value="Solute-binding_3/MltF_N"/>
</dbReference>